<dbReference type="Gene3D" id="3.40.50.150">
    <property type="entry name" value="Vaccinia Virus protein VP39"/>
    <property type="match status" value="1"/>
</dbReference>
<evidence type="ECO:0000313" key="2">
    <source>
        <dbReference type="Proteomes" id="UP001205740"/>
    </source>
</evidence>
<dbReference type="GO" id="GO:0008168">
    <property type="term" value="F:methyltransferase activity"/>
    <property type="evidence" value="ECO:0007669"/>
    <property type="project" value="UniProtKB-KW"/>
</dbReference>
<proteinExistence type="predicted"/>
<reference evidence="1 2" key="1">
    <citation type="submission" date="2022-06" db="EMBL/GenBank/DDBJ databases">
        <title>Genomic Encyclopedia of Archaeal and Bacterial Type Strains, Phase II (KMG-II): from individual species to whole genera.</title>
        <authorList>
            <person name="Goeker M."/>
        </authorList>
    </citation>
    <scope>NUCLEOTIDE SEQUENCE [LARGE SCALE GENOMIC DNA]</scope>
    <source>
        <strain evidence="1 2">DSM 45037</strain>
    </source>
</reference>
<dbReference type="GO" id="GO:0032259">
    <property type="term" value="P:methylation"/>
    <property type="evidence" value="ECO:0007669"/>
    <property type="project" value="UniProtKB-KW"/>
</dbReference>
<accession>A0ABT1GWS1</accession>
<sequence length="294" mass="31064">MCRGSLDLVTSLATPPPTEIAADLLDDLRTARRGAVALPALEPATYARDHAAFELLSDQRGLIAGHLAGRLAGMGDGPLSILSVGCGDGSLDARLAAGLVAAAPGRPVRYVGVEPWEGSAALFVERMSSLDAPEVSAEVHVAAFADVSLDEMFDVVVFVHSMYYVADVGTALRAALALLRPGGELWVLNAPKAALNALVDVLAPPQENHRQWFSADVGEAFADVGIILEEAVTLDALVDLLATTDEVLDFAVQARLTPELRDPVRAYLRAVAVPARDGSSRVPHPVDVFRAIRH</sequence>
<organism evidence="1 2">
    <name type="scientific">Williamsia serinedens</name>
    <dbReference type="NCBI Taxonomy" id="391736"/>
    <lineage>
        <taxon>Bacteria</taxon>
        <taxon>Bacillati</taxon>
        <taxon>Actinomycetota</taxon>
        <taxon>Actinomycetes</taxon>
        <taxon>Mycobacteriales</taxon>
        <taxon>Nocardiaceae</taxon>
        <taxon>Williamsia</taxon>
    </lineage>
</organism>
<comment type="caution">
    <text evidence="1">The sequence shown here is derived from an EMBL/GenBank/DDBJ whole genome shotgun (WGS) entry which is preliminary data.</text>
</comment>
<dbReference type="Proteomes" id="UP001205740">
    <property type="component" value="Unassembled WGS sequence"/>
</dbReference>
<name>A0ABT1GWS1_9NOCA</name>
<evidence type="ECO:0000313" key="1">
    <source>
        <dbReference type="EMBL" id="MCP2159425.1"/>
    </source>
</evidence>
<gene>
    <name evidence="1" type="ORF">LX12_000589</name>
</gene>
<protein>
    <submittedName>
        <fullName evidence="1">Methyltransferase domain-containing protein</fullName>
    </submittedName>
</protein>
<keyword evidence="1" id="KW-0808">Transferase</keyword>
<dbReference type="Pfam" id="PF13489">
    <property type="entry name" value="Methyltransf_23"/>
    <property type="match status" value="1"/>
</dbReference>
<keyword evidence="1" id="KW-0489">Methyltransferase</keyword>
<dbReference type="SUPFAM" id="SSF53335">
    <property type="entry name" value="S-adenosyl-L-methionine-dependent methyltransferases"/>
    <property type="match status" value="1"/>
</dbReference>
<keyword evidence="2" id="KW-1185">Reference proteome</keyword>
<dbReference type="InterPro" id="IPR029063">
    <property type="entry name" value="SAM-dependent_MTases_sf"/>
</dbReference>
<dbReference type="EMBL" id="JAMTCG010000001">
    <property type="protein sequence ID" value="MCP2159425.1"/>
    <property type="molecule type" value="Genomic_DNA"/>
</dbReference>